<sequence>MSEYKPLPVGVDNFEKLITDGYYFVDKTLLIKELLDKKGEVNLFTRPRRFGKTLNISMLQYFFEDARENDGRKRDNRSLFEGLRIMEEGEKYLSKFGKYPVISLSLKSAKQPNFEEAYMALRTEIAGEFKRHSFIAEHECLFPDEKELFLKLMLQKGEKAEYNQSLKFLSSCMKKYYGKKAMILIDEYDVPLENSFFRGFYEEMADFLRSLFESALKTNSSLEFAVLTGCLRISKESIFTGMNNLKIISILSDKYDEHFGFTEAEVRKICEDYGMNSKIPIFEEWYDGYLFGNKNVYNPWSVIQFADDLQENEERFPYSYWANTSSNSIVRSLIERADDEIKSEIEALIEGKSVVKPIHEDITYDEVYKSMDNLWNFMFFTGYFRKVREWMDERTKQHFVELAIPNQEIKYIFRMKILTWFDEKLKEKDRSELFTALVNQDVEKLEDEIVDLLMETISFNDAYESFYHGFLAGILSGMKGYIVKSNREGGKGRSDLFVKPVTRRKAAFVIEFKVAKRFEELEAKAGEALRQIEEKRYADELHGDGYQEVIRYGIAFFGKDCVVRA</sequence>
<accession>A0AC61R206</accession>
<evidence type="ECO:0000313" key="1">
    <source>
        <dbReference type="EMBL" id="TGY00271.1"/>
    </source>
</evidence>
<organism evidence="1 2">
    <name type="scientific">Hominisplanchenecus murintestinalis</name>
    <dbReference type="NCBI Taxonomy" id="2941517"/>
    <lineage>
        <taxon>Bacteria</taxon>
        <taxon>Bacillati</taxon>
        <taxon>Bacillota</taxon>
        <taxon>Clostridia</taxon>
        <taxon>Lachnospirales</taxon>
        <taxon>Lachnospiraceae</taxon>
        <taxon>Hominisplanchenecus</taxon>
    </lineage>
</organism>
<dbReference type="EMBL" id="SRZB01000002">
    <property type="protein sequence ID" value="TGY00271.1"/>
    <property type="molecule type" value="Genomic_DNA"/>
</dbReference>
<evidence type="ECO:0000313" key="2">
    <source>
        <dbReference type="Proteomes" id="UP000307720"/>
    </source>
</evidence>
<comment type="caution">
    <text evidence="1">The sequence shown here is derived from an EMBL/GenBank/DDBJ whole genome shotgun (WGS) entry which is preliminary data.</text>
</comment>
<reference evidence="1" key="1">
    <citation type="submission" date="2019-04" db="EMBL/GenBank/DDBJ databases">
        <title>Microbes associate with the intestines of laboratory mice.</title>
        <authorList>
            <person name="Navarre W."/>
            <person name="Wong E."/>
            <person name="Huang K."/>
            <person name="Tropini C."/>
            <person name="Ng K."/>
            <person name="Yu B."/>
        </authorList>
    </citation>
    <scope>NUCLEOTIDE SEQUENCE</scope>
    <source>
        <strain evidence="1">NM72_1-8</strain>
    </source>
</reference>
<keyword evidence="2" id="KW-1185">Reference proteome</keyword>
<protein>
    <submittedName>
        <fullName evidence="1">AAA family ATPase</fullName>
    </submittedName>
</protein>
<gene>
    <name evidence="1" type="ORF">E5357_01845</name>
</gene>
<dbReference type="Proteomes" id="UP000307720">
    <property type="component" value="Unassembled WGS sequence"/>
</dbReference>
<name>A0AC61R206_9FIRM</name>
<proteinExistence type="predicted"/>